<gene>
    <name evidence="3" type="ORF">ONB1V03_LOCUS14765</name>
</gene>
<dbReference type="EMBL" id="OC929208">
    <property type="protein sequence ID" value="CAD7658140.1"/>
    <property type="molecule type" value="Genomic_DNA"/>
</dbReference>
<dbReference type="Gene3D" id="3.90.1580.10">
    <property type="entry name" value="paralog of FGE (formylglycine-generating enzyme)"/>
    <property type="match status" value="1"/>
</dbReference>
<evidence type="ECO:0000313" key="4">
    <source>
        <dbReference type="Proteomes" id="UP000728032"/>
    </source>
</evidence>
<dbReference type="SUPFAM" id="SSF56436">
    <property type="entry name" value="C-type lectin-like"/>
    <property type="match status" value="1"/>
</dbReference>
<keyword evidence="4" id="KW-1185">Reference proteome</keyword>
<dbReference type="InterPro" id="IPR016187">
    <property type="entry name" value="CTDL_fold"/>
</dbReference>
<dbReference type="InterPro" id="IPR005532">
    <property type="entry name" value="SUMF_dom"/>
</dbReference>
<dbReference type="InterPro" id="IPR042095">
    <property type="entry name" value="SUMF_sf"/>
</dbReference>
<sequence>MATMKQYSERTLESYSAANIVAKQTMVTIEASKQYTSTPPDAANYTFVVSGNEIEGENEQGDDVQYPWEGEPTRHHKHVIDIKKFYLDKTPVTNEQYNQFMSHTKYSPVDNHNFVRDWHQGHYPDGWAHKPVTWSRPVTGGGTRLASKVSPQGYLRWS</sequence>
<dbReference type="Pfam" id="PF03781">
    <property type="entry name" value="FGE-sulfatase"/>
    <property type="match status" value="1"/>
</dbReference>
<evidence type="ECO:0000259" key="2">
    <source>
        <dbReference type="Pfam" id="PF03781"/>
    </source>
</evidence>
<feature type="domain" description="Sulfatase-modifying factor enzyme-like" evidence="2">
    <location>
        <begin position="56"/>
        <end position="133"/>
    </location>
</feature>
<proteinExistence type="inferred from homology"/>
<evidence type="ECO:0000313" key="3">
    <source>
        <dbReference type="EMBL" id="CAD7658140.1"/>
    </source>
</evidence>
<reference evidence="3" key="1">
    <citation type="submission" date="2020-11" db="EMBL/GenBank/DDBJ databases">
        <authorList>
            <person name="Tran Van P."/>
        </authorList>
    </citation>
    <scope>NUCLEOTIDE SEQUENCE</scope>
</reference>
<organism evidence="3">
    <name type="scientific">Oppiella nova</name>
    <dbReference type="NCBI Taxonomy" id="334625"/>
    <lineage>
        <taxon>Eukaryota</taxon>
        <taxon>Metazoa</taxon>
        <taxon>Ecdysozoa</taxon>
        <taxon>Arthropoda</taxon>
        <taxon>Chelicerata</taxon>
        <taxon>Arachnida</taxon>
        <taxon>Acari</taxon>
        <taxon>Acariformes</taxon>
        <taxon>Sarcoptiformes</taxon>
        <taxon>Oribatida</taxon>
        <taxon>Brachypylina</taxon>
        <taxon>Oppioidea</taxon>
        <taxon>Oppiidae</taxon>
        <taxon>Oppiella</taxon>
    </lineage>
</organism>
<name>A0A7R9MFR5_9ACAR</name>
<comment type="similarity">
    <text evidence="1">Belongs to the sulfatase-modifying factor family.</text>
</comment>
<dbReference type="Proteomes" id="UP000728032">
    <property type="component" value="Unassembled WGS sequence"/>
</dbReference>
<protein>
    <recommendedName>
        <fullName evidence="2">Sulfatase-modifying factor enzyme-like domain-containing protein</fullName>
    </recommendedName>
</protein>
<dbReference type="AlphaFoldDB" id="A0A7R9MFR5"/>
<dbReference type="EMBL" id="CAJPVJ010014383">
    <property type="protein sequence ID" value="CAG2175326.1"/>
    <property type="molecule type" value="Genomic_DNA"/>
</dbReference>
<evidence type="ECO:0000256" key="1">
    <source>
        <dbReference type="ARBA" id="ARBA00005310"/>
    </source>
</evidence>
<accession>A0A7R9MFR5</accession>